<gene>
    <name evidence="1" type="ORF">PACLA_8A061116</name>
</gene>
<dbReference type="EMBL" id="CACRXK020025350">
    <property type="protein sequence ID" value="CAB4039411.1"/>
    <property type="molecule type" value="Genomic_DNA"/>
</dbReference>
<evidence type="ECO:0000313" key="2">
    <source>
        <dbReference type="Proteomes" id="UP001152795"/>
    </source>
</evidence>
<evidence type="ECO:0000313" key="1">
    <source>
        <dbReference type="EMBL" id="CAB4039411.1"/>
    </source>
</evidence>
<feature type="non-terminal residue" evidence="1">
    <location>
        <position position="96"/>
    </location>
</feature>
<name>A0A7D9K3I9_PARCT</name>
<comment type="caution">
    <text evidence="1">The sequence shown here is derived from an EMBL/GenBank/DDBJ whole genome shotgun (WGS) entry which is preliminary data.</text>
</comment>
<dbReference type="Proteomes" id="UP001152795">
    <property type="component" value="Unassembled WGS sequence"/>
</dbReference>
<keyword evidence="2" id="KW-1185">Reference proteome</keyword>
<protein>
    <submittedName>
        <fullName evidence="1">Uncharacterized protein</fullName>
    </submittedName>
</protein>
<sequence length="96" mass="10720">WGSVHIPVIRGAIANFTESPGGTVHCCCDGINFLSSLYESGVGNLGWTNETTFTKITNHEVELKVKRDLPVLNNQYFVESTSNFNLQMILKVFIEK</sequence>
<accession>A0A7D9K3I9</accession>
<organism evidence="1 2">
    <name type="scientific">Paramuricea clavata</name>
    <name type="common">Red gorgonian</name>
    <name type="synonym">Violescent sea-whip</name>
    <dbReference type="NCBI Taxonomy" id="317549"/>
    <lineage>
        <taxon>Eukaryota</taxon>
        <taxon>Metazoa</taxon>
        <taxon>Cnidaria</taxon>
        <taxon>Anthozoa</taxon>
        <taxon>Octocorallia</taxon>
        <taxon>Malacalcyonacea</taxon>
        <taxon>Plexauridae</taxon>
        <taxon>Paramuricea</taxon>
    </lineage>
</organism>
<feature type="non-terminal residue" evidence="1">
    <location>
        <position position="1"/>
    </location>
</feature>
<reference evidence="1" key="1">
    <citation type="submission" date="2020-04" db="EMBL/GenBank/DDBJ databases">
        <authorList>
            <person name="Alioto T."/>
            <person name="Alioto T."/>
            <person name="Gomez Garrido J."/>
        </authorList>
    </citation>
    <scope>NUCLEOTIDE SEQUENCE</scope>
    <source>
        <strain evidence="1">A484AB</strain>
    </source>
</reference>
<dbReference type="AlphaFoldDB" id="A0A7D9K3I9"/>
<proteinExistence type="predicted"/>